<dbReference type="SUPFAM" id="SSF48371">
    <property type="entry name" value="ARM repeat"/>
    <property type="match status" value="1"/>
</dbReference>
<feature type="region of interest" description="Disordered" evidence="1">
    <location>
        <begin position="456"/>
        <end position="480"/>
    </location>
</feature>
<dbReference type="Proteomes" id="UP000186817">
    <property type="component" value="Unassembled WGS sequence"/>
</dbReference>
<feature type="transmembrane region" description="Helical" evidence="2">
    <location>
        <begin position="101"/>
        <end position="118"/>
    </location>
</feature>
<organism evidence="3 4">
    <name type="scientific">Symbiodinium microadriaticum</name>
    <name type="common">Dinoflagellate</name>
    <name type="synonym">Zooxanthella microadriatica</name>
    <dbReference type="NCBI Taxonomy" id="2951"/>
    <lineage>
        <taxon>Eukaryota</taxon>
        <taxon>Sar</taxon>
        <taxon>Alveolata</taxon>
        <taxon>Dinophyceae</taxon>
        <taxon>Suessiales</taxon>
        <taxon>Symbiodiniaceae</taxon>
        <taxon>Symbiodinium</taxon>
    </lineage>
</organism>
<feature type="region of interest" description="Disordered" evidence="1">
    <location>
        <begin position="1611"/>
        <end position="1644"/>
    </location>
</feature>
<protein>
    <submittedName>
        <fullName evidence="3">Uncharacterized protein</fullName>
    </submittedName>
</protein>
<keyword evidence="2" id="KW-0472">Membrane</keyword>
<feature type="region of interest" description="Disordered" evidence="1">
    <location>
        <begin position="268"/>
        <end position="288"/>
    </location>
</feature>
<feature type="transmembrane region" description="Helical" evidence="2">
    <location>
        <begin position="73"/>
        <end position="95"/>
    </location>
</feature>
<evidence type="ECO:0000256" key="1">
    <source>
        <dbReference type="SAM" id="MobiDB-lite"/>
    </source>
</evidence>
<feature type="compositionally biased region" description="Basic and acidic residues" evidence="1">
    <location>
        <begin position="364"/>
        <end position="373"/>
    </location>
</feature>
<evidence type="ECO:0000256" key="2">
    <source>
        <dbReference type="SAM" id="Phobius"/>
    </source>
</evidence>
<feature type="compositionally biased region" description="Polar residues" evidence="1">
    <location>
        <begin position="533"/>
        <end position="542"/>
    </location>
</feature>
<dbReference type="InterPro" id="IPR016024">
    <property type="entry name" value="ARM-type_fold"/>
</dbReference>
<dbReference type="InterPro" id="IPR011989">
    <property type="entry name" value="ARM-like"/>
</dbReference>
<feature type="compositionally biased region" description="Acidic residues" evidence="1">
    <location>
        <begin position="550"/>
        <end position="559"/>
    </location>
</feature>
<proteinExistence type="predicted"/>
<feature type="compositionally biased region" description="Basic and acidic residues" evidence="1">
    <location>
        <begin position="456"/>
        <end position="465"/>
    </location>
</feature>
<keyword evidence="2" id="KW-1133">Transmembrane helix</keyword>
<reference evidence="3 4" key="1">
    <citation type="submission" date="2016-02" db="EMBL/GenBank/DDBJ databases">
        <title>Genome analysis of coral dinoflagellate symbionts highlights evolutionary adaptations to a symbiotic lifestyle.</title>
        <authorList>
            <person name="Aranda M."/>
            <person name="Li Y."/>
            <person name="Liew Y.J."/>
            <person name="Baumgarten S."/>
            <person name="Simakov O."/>
            <person name="Wilson M."/>
            <person name="Piel J."/>
            <person name="Ashoor H."/>
            <person name="Bougouffa S."/>
            <person name="Bajic V.B."/>
            <person name="Ryu T."/>
            <person name="Ravasi T."/>
            <person name="Bayer T."/>
            <person name="Micklem G."/>
            <person name="Kim H."/>
            <person name="Bhak J."/>
            <person name="Lajeunesse T.C."/>
            <person name="Voolstra C.R."/>
        </authorList>
    </citation>
    <scope>NUCLEOTIDE SEQUENCE [LARGE SCALE GENOMIC DNA]</scope>
    <source>
        <strain evidence="3 4">CCMP2467</strain>
    </source>
</reference>
<name>A0A1Q9CF21_SYMMI</name>
<feature type="region of interest" description="Disordered" evidence="1">
    <location>
        <begin position="319"/>
        <end position="382"/>
    </location>
</feature>
<evidence type="ECO:0000313" key="4">
    <source>
        <dbReference type="Proteomes" id="UP000186817"/>
    </source>
</evidence>
<comment type="caution">
    <text evidence="3">The sequence shown here is derived from an EMBL/GenBank/DDBJ whole genome shotgun (WGS) entry which is preliminary data.</text>
</comment>
<gene>
    <name evidence="3" type="ORF">AK812_SmicGene38007</name>
</gene>
<feature type="region of interest" description="Disordered" evidence="1">
    <location>
        <begin position="213"/>
        <end position="252"/>
    </location>
</feature>
<evidence type="ECO:0000313" key="3">
    <source>
        <dbReference type="EMBL" id="OLP81437.1"/>
    </source>
</evidence>
<dbReference type="Gene3D" id="1.25.10.10">
    <property type="entry name" value="Leucine-rich Repeat Variant"/>
    <property type="match status" value="1"/>
</dbReference>
<accession>A0A1Q9CF21</accession>
<sequence length="1644" mass="181447">MPSTSGFVKFNQSSEIEEKYRTALVEQKRAAVIEGQRLRAQAQQVTHIFRETGGSTQGAATLMALLMRPTSPFLTRLCAGLVTSASAVCTAHWLLYPADPFCVLSLGLGAFVYVAVVGTSHSVAWYGLFAPTVMFGLLVFPRLPAWYAASLDPPPKADHRRRYLHCTEWHLAYADVREVLRPLLAGVHDRDECQIVDLGCGTSSFGKPQLLRPMGAQPSSSPKGGGGHGNAGVVRHCANDGSPKWHASASEKEVRPARRCLPLAWTGAGEASDEEEADAPAPVRSKTLSAEAWEARPFSRDSTASTLSTGKYRDEFGAWRPQTCSSRPSLPSTASASSSARRPSRSTCSRSDSFRSSATHSSHKRQEASRSLDPDCSQSGAHSRELALNDVKLEDARQRASKSLEALQAKLRASRMPEIPRQAEVLAAVAEDQPGQIQEPLESVVRIRPAWSERQRGAYAERDEGTASTALRTAGLPPPMHTVKLLPTSADISRGQRIRRARLAVWLYGSATGLTLLCLKGRQLCRTKRGQKSSTVSLQSGERQPLMENDGAEAEEDVEADQKNDELVQYQLAGYLNRYGLDWELYLFWFLESVVTHLVCGATPGQFLRSIMPIFSERYDLIKDTVSIGVYANLNNLAGHMCAAIIVVTMLLPNMINYLDPVTARLSRIAYWPQQQNVSVNKASARSTSDMLKVLAQQAEEATRGHRRMLCLFEDLPQLFVAVGFSVYTFYAEGAGIPPFIAVNMVVAFVKTCSILFGRPFVLAWMALHDLPWPASSIAERDVRGVVSVGVLGEEWKQQAFEELLGDSRAPISSRQAAEEELFKLFLGFLGHGAFDMDFVKHARWQHTFDCVSLLALSKELSDKQADALVRKWEVMNDFRFLRPAFRRESLVSLRSIAENAEKEPDGSFVAATWPRPLLGLLWLRLWNGAEDEVRASYLLDACDSTLDEATALKILSFGPPAFRHRLQGIRYLACKAMIAAPWEDFQEEAGLLVRLAFSDEDLQVRRTAWRALSLRSSGSGEELVRKELAEGKHFESRQDSVLVEACYAVQWLGESTLKLYRQNLLELLSHQEKGVQNAAFRALFYWGHIDDALNAMTPSAADNLHRWDWSEVKLAPACVGMALTASHAESLLAVVLHADANDFVSSSIYTLLSQGDEQCDSFVQKKLGEMLLAGRMDKAKLLARAIQSPSAECFDVLVQLVKQAHAPISRGPEDFSIGNAVQLLQRCAGKLTGRQIQDLVQELWASGDNAFQDTFPYGVCSVLQALVNTPEAVACIPRLVEIARGQGRAEVQEAVCMVLHRFGTVPDILPQLGELAYLLRDSHSTTRHAACRIFESQDAIPLLAKYVPMLLSVALEDVDQKVSEAAWTALVRLNVVSNGLTDSEVRQRVSSVANGLCTHEKELGSRALADACCAAALIPTDEVSHEIVEVLSRLATVRIDGDLNFMNGALEKQNTKLMARKALHQLRRNDAIAEAVVANLMEVDRWTWALMRIETVTAAQLSEAAPFLFHYAEKEDIAIFRNELERQAKEAAIKKLRSGKSAAEYPSFLSYLAAAGAGRFDREGREVEWVLGDDALRRHRATGPYLAMGLDQGAGYERMPAPQAPLRLAEASQAREVDRHARRALRPEPSTLGQRYFDPADGV</sequence>
<dbReference type="OrthoDB" id="431423at2759"/>
<feature type="transmembrane region" description="Helical" evidence="2">
    <location>
        <begin position="125"/>
        <end position="147"/>
    </location>
</feature>
<keyword evidence="2" id="KW-0812">Transmembrane</keyword>
<feature type="compositionally biased region" description="Low complexity" evidence="1">
    <location>
        <begin position="325"/>
        <end position="360"/>
    </location>
</feature>
<dbReference type="EMBL" id="LSRX01001280">
    <property type="protein sequence ID" value="OLP81437.1"/>
    <property type="molecule type" value="Genomic_DNA"/>
</dbReference>
<keyword evidence="4" id="KW-1185">Reference proteome</keyword>
<feature type="region of interest" description="Disordered" evidence="1">
    <location>
        <begin position="533"/>
        <end position="560"/>
    </location>
</feature>